<feature type="transmembrane region" description="Helical" evidence="18">
    <location>
        <begin position="158"/>
        <end position="180"/>
    </location>
</feature>
<dbReference type="GO" id="GO:0034332">
    <property type="term" value="P:adherens junction organization"/>
    <property type="evidence" value="ECO:0007669"/>
    <property type="project" value="TreeGrafter"/>
</dbReference>
<feature type="domain" description="Cadherin" evidence="19">
    <location>
        <begin position="861"/>
        <end position="961"/>
    </location>
</feature>
<feature type="transmembrane region" description="Helical" evidence="18">
    <location>
        <begin position="192"/>
        <end position="211"/>
    </location>
</feature>
<dbReference type="PANTHER" id="PTHR24027">
    <property type="entry name" value="CADHERIN-23"/>
    <property type="match status" value="1"/>
</dbReference>
<dbReference type="Pfam" id="PF00028">
    <property type="entry name" value="Cadherin"/>
    <property type="match status" value="5"/>
</dbReference>
<dbReference type="AlphaFoldDB" id="A0A6B0R7H2"/>
<accession>A0A6B0R7H2</accession>
<dbReference type="SMART" id="SM00112">
    <property type="entry name" value="CA"/>
    <property type="match status" value="6"/>
</dbReference>
<evidence type="ECO:0000256" key="3">
    <source>
        <dbReference type="ARBA" id="ARBA00022692"/>
    </source>
</evidence>
<feature type="transmembrane region" description="Helical" evidence="18">
    <location>
        <begin position="83"/>
        <end position="101"/>
    </location>
</feature>
<evidence type="ECO:0000256" key="14">
    <source>
        <dbReference type="ARBA" id="ARBA00058555"/>
    </source>
</evidence>
<dbReference type="GO" id="GO:0045296">
    <property type="term" value="F:cadherin binding"/>
    <property type="evidence" value="ECO:0007669"/>
    <property type="project" value="TreeGrafter"/>
</dbReference>
<dbReference type="GO" id="GO:0044331">
    <property type="term" value="P:cell-cell adhesion mediated by cadherin"/>
    <property type="evidence" value="ECO:0007669"/>
    <property type="project" value="TreeGrafter"/>
</dbReference>
<evidence type="ECO:0000256" key="8">
    <source>
        <dbReference type="ARBA" id="ARBA00022989"/>
    </source>
</evidence>
<evidence type="ECO:0000256" key="2">
    <source>
        <dbReference type="ARBA" id="ARBA00004167"/>
    </source>
</evidence>
<dbReference type="InterPro" id="IPR006214">
    <property type="entry name" value="Bax_inhibitor_1-related"/>
</dbReference>
<keyword evidence="5" id="KW-0677">Repeat</keyword>
<dbReference type="FunFam" id="2.60.40.60:FF:000122">
    <property type="entry name" value="Cadherin-related family member 1"/>
    <property type="match status" value="1"/>
</dbReference>
<dbReference type="GO" id="GO:0000902">
    <property type="term" value="P:cell morphogenesis"/>
    <property type="evidence" value="ECO:0007669"/>
    <property type="project" value="TreeGrafter"/>
</dbReference>
<dbReference type="FunFam" id="2.60.40.60:FF:000126">
    <property type="entry name" value="Cadherin-related family member 1"/>
    <property type="match status" value="1"/>
</dbReference>
<dbReference type="InterPro" id="IPR020894">
    <property type="entry name" value="Cadherin_CS"/>
</dbReference>
<name>A0A6B0R7H2_9CETA</name>
<dbReference type="InterPro" id="IPR039808">
    <property type="entry name" value="Cadherin"/>
</dbReference>
<protein>
    <recommendedName>
        <fullName evidence="11">Cadherin-related family member 1</fullName>
    </recommendedName>
    <alternativeName>
        <fullName evidence="12">Photoreceptor cadherin</fullName>
    </alternativeName>
    <alternativeName>
        <fullName evidence="13">Protocadherin-21</fullName>
    </alternativeName>
</protein>
<feature type="domain" description="Cadherin" evidence="19">
    <location>
        <begin position="314"/>
        <end position="407"/>
    </location>
</feature>
<feature type="compositionally biased region" description="Polar residues" evidence="17">
    <location>
        <begin position="1049"/>
        <end position="1058"/>
    </location>
</feature>
<evidence type="ECO:0000256" key="18">
    <source>
        <dbReference type="SAM" id="Phobius"/>
    </source>
</evidence>
<dbReference type="GO" id="GO:0045494">
    <property type="term" value="P:photoreceptor cell maintenance"/>
    <property type="evidence" value="ECO:0007669"/>
    <property type="project" value="UniProtKB-ARBA"/>
</dbReference>
<evidence type="ECO:0000256" key="13">
    <source>
        <dbReference type="ARBA" id="ARBA00044335"/>
    </source>
</evidence>
<evidence type="ECO:0000313" key="20">
    <source>
        <dbReference type="EMBL" id="MXQ85725.1"/>
    </source>
</evidence>
<evidence type="ECO:0000256" key="11">
    <source>
        <dbReference type="ARBA" id="ARBA00044073"/>
    </source>
</evidence>
<dbReference type="Gene3D" id="2.60.40.60">
    <property type="entry name" value="Cadherins"/>
    <property type="match status" value="6"/>
</dbReference>
<dbReference type="Proteomes" id="UP000322234">
    <property type="component" value="Unassembled WGS sequence"/>
</dbReference>
<evidence type="ECO:0000256" key="17">
    <source>
        <dbReference type="SAM" id="MobiDB-lite"/>
    </source>
</evidence>
<dbReference type="PANTHER" id="PTHR24027:SF413">
    <property type="entry name" value="CADHERIN RELATED FAMILY MEMBER 1"/>
    <property type="match status" value="1"/>
</dbReference>
<feature type="domain" description="Cadherin" evidence="19">
    <location>
        <begin position="520"/>
        <end position="626"/>
    </location>
</feature>
<gene>
    <name evidence="20" type="ORF">E5288_WYG016496</name>
</gene>
<evidence type="ECO:0000313" key="21">
    <source>
        <dbReference type="Proteomes" id="UP000322234"/>
    </source>
</evidence>
<sequence length="1139" mass="123348">MLAARLVCLRALPSRVFHPAFTKASPAVKNSITKNQWLLTPSREYATKTRIGIRRGKTTQELKEAALEPSVEKIFKIDQMGRWFIAGGAAVGLGALCYYGLGMSNEIGAIEKAVIWPQYVKDRIHSTYMYLAGSIGLTALSAVAVSRTPALMNFMMRGSWITIGATFAAMIGAGMLVQSISYEQSPGPKHLAWLLHSGVMGAVVAPLTILGGPLLLRAAWYTAGIVGGLSTVAMCAPSEKFLNMGAPLGVGLGVVFVSSLGRSHLRHHAKPGKGKPCCPRIPGPDLMTQKAQANFAPHFFDNGAGSTNGNMALFSLPEDTPVGSHVYTLNGTDPEGDPVSYHISFNPSARSVFSVDPNLGNITLIEELDREREDEIEAIISISDGLNLVAEKVTILVTDANDEAPRFIQEPYVVQVPEDTPSGSSIARVRAVDRDTGSAGSVTYFLKNPHPTEFSVDRHSGVLRLRAGAILDFEKARAHFVTVVAKDGGGKLRGADVVLSATTVVTVNVEDVQDMGPVFVGTPYYGYVYEDTLLGSEVLTVVAMDGDRGKPNRVLYSLVNGDDGAFEINETSGAISVMQSPSQLRREVYELHVQVTEVSSAGTPAAQAMVPVTIRIVDLNNHPPTFYGESGPQNRFELSMYEHPPQGEILRGLKITVNDSDQGANAKFNLRLVGPGGIFRVVPQTVLNEAQVTIIVENSAAIDFEKSKVLTFKLLAIEVNTPEKFSSTADVVIQLLDTNDNVPKFTSHYYVARIPENAPGGSNVLAVTAVDPDSGPWGEVKYSIYGSGADLFLIHPSSGIIYTQPWASLDAEATARYNFYVKAEDMEGRYSLAEVFITLLDVNDHYPQFGKSVQEKTMVLGTPVKIEATDQDAEEPNNLVDYSITHAEPANVFDINAHTGEIWLKNSIRSLDALHNITPNGDRTWSLEVQAKDRGSPSFSTTALLKIDIVDTEMLSRSPMAAFLMQTKDNPMKAVGVLAGIMAIIVAITVLISTATFWRNKKSNKVQPVRRVLRKRPSPAPRSVRIEWLKFRRTKAADKFVLREAPPNENCNNNSRGSTPAPQAPAPPPPPSPAPSVGQAPWTVPTVSGSLAPQQPRQPSPKPRAVAKRKAVGSPVQSALVSELRQKFEKKNLHSKAYF</sequence>
<dbReference type="FunFam" id="2.60.40.60:FF:000124">
    <property type="entry name" value="Cadherin-related family member 1"/>
    <property type="match status" value="1"/>
</dbReference>
<dbReference type="GO" id="GO:0005912">
    <property type="term" value="C:adherens junction"/>
    <property type="evidence" value="ECO:0007669"/>
    <property type="project" value="TreeGrafter"/>
</dbReference>
<dbReference type="InterPro" id="IPR015919">
    <property type="entry name" value="Cadherin-like_sf"/>
</dbReference>
<dbReference type="FunFam" id="2.60.40.60:FF:000111">
    <property type="entry name" value="Cadherin-related family member 1"/>
    <property type="match status" value="1"/>
</dbReference>
<dbReference type="GO" id="GO:0007156">
    <property type="term" value="P:homophilic cell adhesion via plasma membrane adhesion molecules"/>
    <property type="evidence" value="ECO:0007669"/>
    <property type="project" value="InterPro"/>
</dbReference>
<feature type="transmembrane region" description="Helical" evidence="18">
    <location>
        <begin position="974"/>
        <end position="998"/>
    </location>
</feature>
<dbReference type="GO" id="GO:0005509">
    <property type="term" value="F:calcium ion binding"/>
    <property type="evidence" value="ECO:0007669"/>
    <property type="project" value="UniProtKB-UniRule"/>
</dbReference>
<evidence type="ECO:0000256" key="6">
    <source>
        <dbReference type="ARBA" id="ARBA00022837"/>
    </source>
</evidence>
<comment type="caution">
    <text evidence="20">The sequence shown here is derived from an EMBL/GenBank/DDBJ whole genome shotgun (WGS) entry which is preliminary data.</text>
</comment>
<evidence type="ECO:0000259" key="19">
    <source>
        <dbReference type="PROSITE" id="PS50268"/>
    </source>
</evidence>
<dbReference type="PROSITE" id="PS00232">
    <property type="entry name" value="CADHERIN_1"/>
    <property type="match status" value="2"/>
</dbReference>
<dbReference type="PRINTS" id="PR00205">
    <property type="entry name" value="CADHERIN"/>
</dbReference>
<evidence type="ECO:0000256" key="9">
    <source>
        <dbReference type="ARBA" id="ARBA00023136"/>
    </source>
</evidence>
<feature type="transmembrane region" description="Helical" evidence="18">
    <location>
        <begin position="242"/>
        <end position="261"/>
    </location>
</feature>
<evidence type="ECO:0000256" key="10">
    <source>
        <dbReference type="ARBA" id="ARBA00023170"/>
    </source>
</evidence>
<dbReference type="GO" id="GO:0016477">
    <property type="term" value="P:cell migration"/>
    <property type="evidence" value="ECO:0007669"/>
    <property type="project" value="TreeGrafter"/>
</dbReference>
<dbReference type="Pfam" id="PF01027">
    <property type="entry name" value="Bax1-I"/>
    <property type="match status" value="1"/>
</dbReference>
<keyword evidence="8 18" id="KW-1133">Transmembrane helix</keyword>
<evidence type="ECO:0000256" key="15">
    <source>
        <dbReference type="ARBA" id="ARBA00064085"/>
    </source>
</evidence>
<reference evidence="20" key="1">
    <citation type="submission" date="2019-10" db="EMBL/GenBank/DDBJ databases">
        <title>The sequence and de novo assembly of the wild yak genome.</title>
        <authorList>
            <person name="Liu Y."/>
        </authorList>
    </citation>
    <scope>NUCLEOTIDE SEQUENCE [LARGE SCALE GENOMIC DNA]</scope>
    <source>
        <strain evidence="20">WY2019</strain>
    </source>
</reference>
<keyword evidence="6 16" id="KW-0106">Calcium</keyword>
<keyword evidence="9 18" id="KW-0472">Membrane</keyword>
<feature type="domain" description="Cadherin" evidence="19">
    <location>
        <begin position="746"/>
        <end position="849"/>
    </location>
</feature>
<proteinExistence type="predicted"/>
<evidence type="ECO:0000256" key="4">
    <source>
        <dbReference type="ARBA" id="ARBA00022729"/>
    </source>
</evidence>
<keyword evidence="10" id="KW-0675">Receptor</keyword>
<comment type="subcellular location">
    <subcellularLocation>
        <location evidence="1">Membrane</location>
        <topology evidence="1">Multi-pass membrane protein</topology>
    </subcellularLocation>
    <subcellularLocation>
        <location evidence="2">Membrane</location>
        <topology evidence="2">Single-pass membrane protein</topology>
    </subcellularLocation>
</comment>
<keyword evidence="3 18" id="KW-0812">Transmembrane</keyword>
<feature type="region of interest" description="Disordered" evidence="17">
    <location>
        <begin position="1039"/>
        <end position="1120"/>
    </location>
</feature>
<evidence type="ECO:0000256" key="7">
    <source>
        <dbReference type="ARBA" id="ARBA00022889"/>
    </source>
</evidence>
<dbReference type="EMBL" id="VBQZ03000028">
    <property type="protein sequence ID" value="MXQ85725.1"/>
    <property type="molecule type" value="Genomic_DNA"/>
</dbReference>
<dbReference type="SUPFAM" id="SSF49313">
    <property type="entry name" value="Cadherin-like"/>
    <property type="match status" value="6"/>
</dbReference>
<evidence type="ECO:0000256" key="16">
    <source>
        <dbReference type="PROSITE-ProRule" id="PRU00043"/>
    </source>
</evidence>
<organism evidence="20 21">
    <name type="scientific">Bos mutus</name>
    <name type="common">wild yak</name>
    <dbReference type="NCBI Taxonomy" id="72004"/>
    <lineage>
        <taxon>Eukaryota</taxon>
        <taxon>Metazoa</taxon>
        <taxon>Chordata</taxon>
        <taxon>Craniata</taxon>
        <taxon>Vertebrata</taxon>
        <taxon>Euteleostomi</taxon>
        <taxon>Mammalia</taxon>
        <taxon>Eutheria</taxon>
        <taxon>Laurasiatheria</taxon>
        <taxon>Artiodactyla</taxon>
        <taxon>Ruminantia</taxon>
        <taxon>Pecora</taxon>
        <taxon>Bovidae</taxon>
        <taxon>Bovinae</taxon>
        <taxon>Bos</taxon>
    </lineage>
</organism>
<evidence type="ECO:0000256" key="1">
    <source>
        <dbReference type="ARBA" id="ARBA00004141"/>
    </source>
</evidence>
<evidence type="ECO:0000256" key="12">
    <source>
        <dbReference type="ARBA" id="ARBA00044253"/>
    </source>
</evidence>
<dbReference type="GO" id="GO:0016339">
    <property type="term" value="P:calcium-dependent cell-cell adhesion via plasma membrane cell adhesion molecules"/>
    <property type="evidence" value="ECO:0007669"/>
    <property type="project" value="TreeGrafter"/>
</dbReference>
<dbReference type="PROSITE" id="PS50268">
    <property type="entry name" value="CADHERIN_2"/>
    <property type="match status" value="6"/>
</dbReference>
<keyword evidence="21" id="KW-1185">Reference proteome</keyword>
<comment type="function">
    <text evidence="14">Potential calcium-dependent cell-adhesion protein. May be required for the structural integrity of the outer segment (OS) of photoreceptor cells.</text>
</comment>
<dbReference type="GO" id="GO:0007043">
    <property type="term" value="P:cell-cell junction assembly"/>
    <property type="evidence" value="ECO:0007669"/>
    <property type="project" value="TreeGrafter"/>
</dbReference>
<keyword evidence="7" id="KW-0130">Cell adhesion</keyword>
<comment type="subunit">
    <text evidence="15">Interacts with PROM1.</text>
</comment>
<dbReference type="FunFam" id="2.60.40.60:FF:000113">
    <property type="entry name" value="Cadherin-related family member 1"/>
    <property type="match status" value="1"/>
</dbReference>
<dbReference type="FunFam" id="2.60.40.60:FF:000177">
    <property type="entry name" value="Cadherin-related family member 1"/>
    <property type="match status" value="1"/>
</dbReference>
<keyword evidence="4" id="KW-0732">Signal</keyword>
<dbReference type="GO" id="GO:0008013">
    <property type="term" value="F:beta-catenin binding"/>
    <property type="evidence" value="ECO:0007669"/>
    <property type="project" value="TreeGrafter"/>
</dbReference>
<evidence type="ECO:0000256" key="5">
    <source>
        <dbReference type="ARBA" id="ARBA00022737"/>
    </source>
</evidence>
<dbReference type="InterPro" id="IPR002126">
    <property type="entry name" value="Cadherin-like_dom"/>
</dbReference>
<feature type="transmembrane region" description="Helical" evidence="18">
    <location>
        <begin position="127"/>
        <end position="146"/>
    </location>
</feature>
<dbReference type="GO" id="GO:0016342">
    <property type="term" value="C:catenin complex"/>
    <property type="evidence" value="ECO:0007669"/>
    <property type="project" value="TreeGrafter"/>
</dbReference>
<dbReference type="CDD" id="cd11304">
    <property type="entry name" value="Cadherin_repeat"/>
    <property type="match status" value="6"/>
</dbReference>
<feature type="compositionally biased region" description="Pro residues" evidence="17">
    <location>
        <begin position="1062"/>
        <end position="1074"/>
    </location>
</feature>
<feature type="domain" description="Cadherin" evidence="19">
    <location>
        <begin position="632"/>
        <end position="745"/>
    </location>
</feature>
<feature type="domain" description="Cadherin" evidence="19">
    <location>
        <begin position="408"/>
        <end position="519"/>
    </location>
</feature>